<keyword evidence="1" id="KW-1133">Transmembrane helix</keyword>
<accession>A0A1P8WMM1</accession>
<feature type="transmembrane region" description="Helical" evidence="1">
    <location>
        <begin position="150"/>
        <end position="175"/>
    </location>
</feature>
<protein>
    <submittedName>
        <fullName evidence="2">EamA-like transporter family protein</fullName>
    </submittedName>
</protein>
<feature type="transmembrane region" description="Helical" evidence="1">
    <location>
        <begin position="65"/>
        <end position="84"/>
    </location>
</feature>
<sequence length="300" mass="32412">MPYHLLFPLFSSVVFVFGMMLVKQAIDKGVSPWTGTFLGNAWLAIVWALVAVVRGEVIPASAWGHAAIIGVLFVLGQVFTYLAFQYGDVSVATPIFGVKVLMVAGLVSVLTGDAVPIEVWAAGAMATVGIVLIQWSGGGAKRGSETHRRLWLTVALALSSAFCLSLFDVCVQKWAADLDSYAFLPVMFGVAGVLSLMFLPRVDPPKRWRELKATRWILGGTILMALQATSMCFSLAEFGDAARINIVYALRGLWGVLLAWMFARQLQTNEASLAVQTMLRRLAGAVLLTIAVLMAVSVRS</sequence>
<dbReference type="EMBL" id="CP017641">
    <property type="protein sequence ID" value="APZ95281.1"/>
    <property type="molecule type" value="Genomic_DNA"/>
</dbReference>
<dbReference type="RefSeq" id="WP_145944360.1">
    <property type="nucleotide sequence ID" value="NZ_CP017641.1"/>
</dbReference>
<evidence type="ECO:0000313" key="2">
    <source>
        <dbReference type="EMBL" id="APZ95281.1"/>
    </source>
</evidence>
<feature type="transmembrane region" description="Helical" evidence="1">
    <location>
        <begin position="91"/>
        <end position="111"/>
    </location>
</feature>
<feature type="transmembrane region" description="Helical" evidence="1">
    <location>
        <begin position="214"/>
        <end position="236"/>
    </location>
</feature>
<organism evidence="2 3">
    <name type="scientific">Fuerstiella marisgermanici</name>
    <dbReference type="NCBI Taxonomy" id="1891926"/>
    <lineage>
        <taxon>Bacteria</taxon>
        <taxon>Pseudomonadati</taxon>
        <taxon>Planctomycetota</taxon>
        <taxon>Planctomycetia</taxon>
        <taxon>Planctomycetales</taxon>
        <taxon>Planctomycetaceae</taxon>
        <taxon>Fuerstiella</taxon>
    </lineage>
</organism>
<dbReference type="OrthoDB" id="259867at2"/>
<keyword evidence="3" id="KW-1185">Reference proteome</keyword>
<proteinExistence type="predicted"/>
<keyword evidence="1" id="KW-0472">Membrane</keyword>
<dbReference type="KEGG" id="fmr:Fuma_04937"/>
<dbReference type="Proteomes" id="UP000187735">
    <property type="component" value="Chromosome"/>
</dbReference>
<dbReference type="SUPFAM" id="SSF103481">
    <property type="entry name" value="Multidrug resistance efflux transporter EmrE"/>
    <property type="match status" value="1"/>
</dbReference>
<evidence type="ECO:0000313" key="3">
    <source>
        <dbReference type="Proteomes" id="UP000187735"/>
    </source>
</evidence>
<name>A0A1P8WMM1_9PLAN</name>
<dbReference type="InterPro" id="IPR037185">
    <property type="entry name" value="EmrE-like"/>
</dbReference>
<dbReference type="STRING" id="1891926.Fuma_04937"/>
<feature type="transmembrane region" description="Helical" evidence="1">
    <location>
        <begin position="6"/>
        <end position="22"/>
    </location>
</feature>
<reference evidence="2 3" key="1">
    <citation type="journal article" date="2016" name="Front. Microbiol.">
        <title>Fuerstia marisgermanicae gen. nov., sp. nov., an Unusual Member of the Phylum Planctomycetes from the German Wadden Sea.</title>
        <authorList>
            <person name="Kohn T."/>
            <person name="Heuer A."/>
            <person name="Jogler M."/>
            <person name="Vollmers J."/>
            <person name="Boedeker C."/>
            <person name="Bunk B."/>
            <person name="Rast P."/>
            <person name="Borchert D."/>
            <person name="Glockner I."/>
            <person name="Freese H.M."/>
            <person name="Klenk H.P."/>
            <person name="Overmann J."/>
            <person name="Kaster A.K."/>
            <person name="Rohde M."/>
            <person name="Wiegand S."/>
            <person name="Jogler C."/>
        </authorList>
    </citation>
    <scope>NUCLEOTIDE SEQUENCE [LARGE SCALE GENOMIC DNA]</scope>
    <source>
        <strain evidence="2 3">NH11</strain>
    </source>
</reference>
<feature type="transmembrane region" description="Helical" evidence="1">
    <location>
        <begin position="117"/>
        <end position="138"/>
    </location>
</feature>
<feature type="transmembrane region" description="Helical" evidence="1">
    <location>
        <begin position="282"/>
        <end position="298"/>
    </location>
</feature>
<feature type="transmembrane region" description="Helical" evidence="1">
    <location>
        <begin position="242"/>
        <end position="262"/>
    </location>
</feature>
<feature type="transmembrane region" description="Helical" evidence="1">
    <location>
        <begin position="181"/>
        <end position="202"/>
    </location>
</feature>
<gene>
    <name evidence="2" type="ORF">Fuma_04937</name>
</gene>
<dbReference type="AlphaFoldDB" id="A0A1P8WMM1"/>
<feature type="transmembrane region" description="Helical" evidence="1">
    <location>
        <begin position="34"/>
        <end position="53"/>
    </location>
</feature>
<keyword evidence="1" id="KW-0812">Transmembrane</keyword>
<evidence type="ECO:0000256" key="1">
    <source>
        <dbReference type="SAM" id="Phobius"/>
    </source>
</evidence>